<feature type="transmembrane region" description="Helical" evidence="1">
    <location>
        <begin position="87"/>
        <end position="107"/>
    </location>
</feature>
<feature type="transmembrane region" description="Helical" evidence="1">
    <location>
        <begin position="56"/>
        <end position="75"/>
    </location>
</feature>
<organism evidence="2 3">
    <name type="scientific">Funneliformis mosseae</name>
    <name type="common">Endomycorrhizal fungus</name>
    <name type="synonym">Glomus mosseae</name>
    <dbReference type="NCBI Taxonomy" id="27381"/>
    <lineage>
        <taxon>Eukaryota</taxon>
        <taxon>Fungi</taxon>
        <taxon>Fungi incertae sedis</taxon>
        <taxon>Mucoromycota</taxon>
        <taxon>Glomeromycotina</taxon>
        <taxon>Glomeromycetes</taxon>
        <taxon>Glomerales</taxon>
        <taxon>Glomeraceae</taxon>
        <taxon>Funneliformis</taxon>
    </lineage>
</organism>
<keyword evidence="3" id="KW-1185">Reference proteome</keyword>
<keyword evidence="1" id="KW-1133">Transmembrane helix</keyword>
<gene>
    <name evidence="2" type="ORF">FMOSSE_LOCUS9421</name>
</gene>
<proteinExistence type="predicted"/>
<sequence>MSSMTKLNTSDVVAILNQEVLNRTAKRTEPRSVEDDDVTICPEKEPEYVEDDVTNVLILEIFITQSLAAFMLTLLRRYEKSNSEMWMSIGLLMIRAGFHLGYSYLMIPPHKLSENPTSLYDGMKSESGFYFSNLTLIDIIIDGYVMYRLMQILKNNPKIGYSYPKDMFTLVMYWNLLTVVTAFLYHLFTALNITENKVSITNVTTQIALSYLITIDTGIKGGNGKILHINYL</sequence>
<dbReference type="EMBL" id="CAJVPP010002747">
    <property type="protein sequence ID" value="CAG8610327.1"/>
    <property type="molecule type" value="Genomic_DNA"/>
</dbReference>
<reference evidence="2" key="1">
    <citation type="submission" date="2021-06" db="EMBL/GenBank/DDBJ databases">
        <authorList>
            <person name="Kallberg Y."/>
            <person name="Tangrot J."/>
            <person name="Rosling A."/>
        </authorList>
    </citation>
    <scope>NUCLEOTIDE SEQUENCE</scope>
    <source>
        <strain evidence="2">87-6 pot B 2015</strain>
    </source>
</reference>
<keyword evidence="1" id="KW-0812">Transmembrane</keyword>
<accession>A0A9N9CNX5</accession>
<name>A0A9N9CNX5_FUNMO</name>
<dbReference type="AlphaFoldDB" id="A0A9N9CNX5"/>
<dbReference type="Proteomes" id="UP000789375">
    <property type="component" value="Unassembled WGS sequence"/>
</dbReference>
<evidence type="ECO:0000256" key="1">
    <source>
        <dbReference type="SAM" id="Phobius"/>
    </source>
</evidence>
<protein>
    <submittedName>
        <fullName evidence="2">14485_t:CDS:1</fullName>
    </submittedName>
</protein>
<evidence type="ECO:0000313" key="3">
    <source>
        <dbReference type="Proteomes" id="UP000789375"/>
    </source>
</evidence>
<evidence type="ECO:0000313" key="2">
    <source>
        <dbReference type="EMBL" id="CAG8610327.1"/>
    </source>
</evidence>
<feature type="transmembrane region" description="Helical" evidence="1">
    <location>
        <begin position="168"/>
        <end position="188"/>
    </location>
</feature>
<comment type="caution">
    <text evidence="2">The sequence shown here is derived from an EMBL/GenBank/DDBJ whole genome shotgun (WGS) entry which is preliminary data.</text>
</comment>
<keyword evidence="1" id="KW-0472">Membrane</keyword>
<feature type="transmembrane region" description="Helical" evidence="1">
    <location>
        <begin position="127"/>
        <end position="147"/>
    </location>
</feature>